<gene>
    <name evidence="2" type="ORF">F4Y60_12220</name>
</gene>
<dbReference type="Pfam" id="PF02538">
    <property type="entry name" value="Hydantoinase_B"/>
    <property type="match status" value="1"/>
</dbReference>
<dbReference type="PANTHER" id="PTHR11365:SF23">
    <property type="entry name" value="HYPOTHETICAL 5-OXOPROLINASE (EUROFUNG)-RELATED"/>
    <property type="match status" value="1"/>
</dbReference>
<reference evidence="2" key="1">
    <citation type="submission" date="2019-09" db="EMBL/GenBank/DDBJ databases">
        <title>Characterisation of the sponge microbiome using genome-centric metagenomics.</title>
        <authorList>
            <person name="Engelberts J.P."/>
            <person name="Robbins S.J."/>
            <person name="De Goeij J.M."/>
            <person name="Aranda M."/>
            <person name="Bell S.C."/>
            <person name="Webster N.S."/>
        </authorList>
    </citation>
    <scope>NUCLEOTIDE SEQUENCE</scope>
    <source>
        <strain evidence="2">SB0664_bin_43</strain>
    </source>
</reference>
<organism evidence="2">
    <name type="scientific">Boseongicola sp. SB0664_bin_43</name>
    <dbReference type="NCBI Taxonomy" id="2604844"/>
    <lineage>
        <taxon>Bacteria</taxon>
        <taxon>Pseudomonadati</taxon>
        <taxon>Pseudomonadota</taxon>
        <taxon>Alphaproteobacteria</taxon>
        <taxon>Rhodobacterales</taxon>
        <taxon>Paracoccaceae</taxon>
        <taxon>Boseongicola</taxon>
    </lineage>
</organism>
<feature type="domain" description="Hydantoinase B/oxoprolinase" evidence="1">
    <location>
        <begin position="4"/>
        <end position="350"/>
    </location>
</feature>
<sequence>MTADNTRLQVLWDRLLAVVEEQGQILIRAAFSPIVRECGDISAGFFDAEGRMLAQAVTGTPGHVNTMAMAVKSLRARFPAQDMRSGDIYVTNDPWIASGHLNDFLLMMPVIHAGRLVGFTSCTSHLVDLGGQGMGPEGTDIQDEGLLIPPCKLVAAGDVNALLLDIVKANSREPIANEGDIYALIACCEAGAARICQTMDEFGITDFRDLSRYIVETSRRGTIDIIKELPKGTWNNAMTVDGYDRPLTLRAALTIAEDHVLVDFAGTDPCARKGINVPLNYATAYTVFALRCVIGPDIPNNDGSLEPFQVTGPPGCILNARPPSPVAMRHTLGQMTPDLVFGCLAQALPD</sequence>
<protein>
    <submittedName>
        <fullName evidence="2">Hydantoinase B/oxoprolinase family protein</fullName>
    </submittedName>
</protein>
<dbReference type="PANTHER" id="PTHR11365">
    <property type="entry name" value="5-OXOPROLINASE RELATED"/>
    <property type="match status" value="1"/>
</dbReference>
<dbReference type="InterPro" id="IPR045079">
    <property type="entry name" value="Oxoprolinase-like"/>
</dbReference>
<comment type="caution">
    <text evidence="2">The sequence shown here is derived from an EMBL/GenBank/DDBJ whole genome shotgun (WGS) entry which is preliminary data.</text>
</comment>
<dbReference type="EMBL" id="VXRY01000500">
    <property type="protein sequence ID" value="MXY34825.1"/>
    <property type="molecule type" value="Genomic_DNA"/>
</dbReference>
<accession>A0A6B0Y3L1</accession>
<evidence type="ECO:0000259" key="1">
    <source>
        <dbReference type="Pfam" id="PF02538"/>
    </source>
</evidence>
<evidence type="ECO:0000313" key="2">
    <source>
        <dbReference type="EMBL" id="MXY34825.1"/>
    </source>
</evidence>
<dbReference type="InterPro" id="IPR003692">
    <property type="entry name" value="Hydantoinase_B"/>
</dbReference>
<name>A0A6B0Y3L1_9RHOB</name>
<proteinExistence type="predicted"/>
<feature type="non-terminal residue" evidence="2">
    <location>
        <position position="350"/>
    </location>
</feature>
<dbReference type="GO" id="GO:0005829">
    <property type="term" value="C:cytosol"/>
    <property type="evidence" value="ECO:0007669"/>
    <property type="project" value="TreeGrafter"/>
</dbReference>
<dbReference type="GO" id="GO:0006749">
    <property type="term" value="P:glutathione metabolic process"/>
    <property type="evidence" value="ECO:0007669"/>
    <property type="project" value="TreeGrafter"/>
</dbReference>
<dbReference type="GO" id="GO:0017168">
    <property type="term" value="F:5-oxoprolinase (ATP-hydrolyzing) activity"/>
    <property type="evidence" value="ECO:0007669"/>
    <property type="project" value="TreeGrafter"/>
</dbReference>
<dbReference type="AlphaFoldDB" id="A0A6B0Y3L1"/>